<dbReference type="RefSeq" id="WP_011340724.1">
    <property type="nucleotide sequence ID" value="NC_007498.2"/>
</dbReference>
<keyword evidence="6" id="KW-0479">Metal-binding</keyword>
<dbReference type="InterPro" id="IPR027417">
    <property type="entry name" value="P-loop_NTPase"/>
</dbReference>
<evidence type="ECO:0000313" key="11">
    <source>
        <dbReference type="EMBL" id="ABA88256.1"/>
    </source>
</evidence>
<accession>Q3A5V1</accession>
<evidence type="ECO:0000256" key="10">
    <source>
        <dbReference type="ARBA" id="ARBA00032441"/>
    </source>
</evidence>
<keyword evidence="12" id="KW-1185">Reference proteome</keyword>
<dbReference type="GO" id="GO:0046872">
    <property type="term" value="F:metal ion binding"/>
    <property type="evidence" value="ECO:0007669"/>
    <property type="project" value="UniProtKB-KW"/>
</dbReference>
<comment type="similarity">
    <text evidence="2">Belongs to the TsaE family.</text>
</comment>
<sequence length="160" mass="17723">MSEWILDTASAEETRRLGRCLGQVIKDPVVLLLSGDLGAGKTCLTQGIARGLDIPESEPIVSPTYTLMNLYEGRLPLYHFDLYRLADPSELEDLGLEEYLPGDGVAVVEWADRFDDLCPTYLAIRIQHRGPDMRAIRFCAVGPTGETLLEALQSVWQSQG</sequence>
<proteinExistence type="inferred from homology"/>
<name>Q3A5V1_SYNC1</name>
<reference evidence="11 12" key="2">
    <citation type="journal article" date="2012" name="BMC Genomics">
        <title>The genome of Pelobacter carbinolicus reveals surprising metabolic capabilities and physiological features.</title>
        <authorList>
            <person name="Aklujkar M."/>
            <person name="Haveman S.A."/>
            <person name="Didonato R.Jr."/>
            <person name="Chertkov O."/>
            <person name="Han C.S."/>
            <person name="Land M.L."/>
            <person name="Brown P."/>
            <person name="Lovley D.R."/>
        </authorList>
    </citation>
    <scope>NUCLEOTIDE SEQUENCE [LARGE SCALE GENOMIC DNA]</scope>
    <source>
        <strain evidence="12">DSM 2380 / NBRC 103641 / GraBd1</strain>
    </source>
</reference>
<dbReference type="InterPro" id="IPR003442">
    <property type="entry name" value="T6A_TsaE"/>
</dbReference>
<dbReference type="PANTHER" id="PTHR33540:SF2">
    <property type="entry name" value="TRNA THREONYLCARBAMOYLADENOSINE BIOSYNTHESIS PROTEIN TSAE"/>
    <property type="match status" value="1"/>
</dbReference>
<evidence type="ECO:0000256" key="4">
    <source>
        <dbReference type="ARBA" id="ARBA00022490"/>
    </source>
</evidence>
<dbReference type="GO" id="GO:0005524">
    <property type="term" value="F:ATP binding"/>
    <property type="evidence" value="ECO:0007669"/>
    <property type="project" value="UniProtKB-KW"/>
</dbReference>
<evidence type="ECO:0000256" key="8">
    <source>
        <dbReference type="ARBA" id="ARBA00022840"/>
    </source>
</evidence>
<dbReference type="STRING" id="338963.Pcar_1005"/>
<evidence type="ECO:0000256" key="9">
    <source>
        <dbReference type="ARBA" id="ARBA00022842"/>
    </source>
</evidence>
<dbReference type="eggNOG" id="COG0802">
    <property type="taxonomic scope" value="Bacteria"/>
</dbReference>
<comment type="subcellular location">
    <subcellularLocation>
        <location evidence="1">Cytoplasm</location>
    </subcellularLocation>
</comment>
<evidence type="ECO:0000313" key="12">
    <source>
        <dbReference type="Proteomes" id="UP000002534"/>
    </source>
</evidence>
<dbReference type="HOGENOM" id="CLU_087829_3_0_7"/>
<dbReference type="Gene3D" id="3.40.50.300">
    <property type="entry name" value="P-loop containing nucleotide triphosphate hydrolases"/>
    <property type="match status" value="1"/>
</dbReference>
<evidence type="ECO:0000256" key="5">
    <source>
        <dbReference type="ARBA" id="ARBA00022694"/>
    </source>
</evidence>
<evidence type="ECO:0000256" key="2">
    <source>
        <dbReference type="ARBA" id="ARBA00007599"/>
    </source>
</evidence>
<dbReference type="NCBIfam" id="TIGR00150">
    <property type="entry name" value="T6A_YjeE"/>
    <property type="match status" value="1"/>
</dbReference>
<protein>
    <recommendedName>
        <fullName evidence="3">tRNA threonylcarbamoyladenosine biosynthesis protein TsaE</fullName>
    </recommendedName>
    <alternativeName>
        <fullName evidence="10">t(6)A37 threonylcarbamoyladenosine biosynthesis protein TsaE</fullName>
    </alternativeName>
</protein>
<keyword evidence="9" id="KW-0460">Magnesium</keyword>
<keyword evidence="7" id="KW-0547">Nucleotide-binding</keyword>
<keyword evidence="8" id="KW-0067">ATP-binding</keyword>
<dbReference type="KEGG" id="pca:Pcar_1005"/>
<evidence type="ECO:0000256" key="6">
    <source>
        <dbReference type="ARBA" id="ARBA00022723"/>
    </source>
</evidence>
<dbReference type="PANTHER" id="PTHR33540">
    <property type="entry name" value="TRNA THREONYLCARBAMOYLADENOSINE BIOSYNTHESIS PROTEIN TSAE"/>
    <property type="match status" value="1"/>
</dbReference>
<keyword evidence="5" id="KW-0819">tRNA processing</keyword>
<evidence type="ECO:0000256" key="1">
    <source>
        <dbReference type="ARBA" id="ARBA00004496"/>
    </source>
</evidence>
<dbReference type="Pfam" id="PF02367">
    <property type="entry name" value="TsaE"/>
    <property type="match status" value="1"/>
</dbReference>
<dbReference type="GO" id="GO:0002949">
    <property type="term" value="P:tRNA threonylcarbamoyladenosine modification"/>
    <property type="evidence" value="ECO:0007669"/>
    <property type="project" value="InterPro"/>
</dbReference>
<dbReference type="AlphaFoldDB" id="Q3A5V1"/>
<evidence type="ECO:0000256" key="3">
    <source>
        <dbReference type="ARBA" id="ARBA00019010"/>
    </source>
</evidence>
<organism evidence="11 12">
    <name type="scientific">Syntrophotalea carbinolica (strain DSM 2380 / NBRC 103641 / GraBd1)</name>
    <name type="common">Pelobacter carbinolicus</name>
    <dbReference type="NCBI Taxonomy" id="338963"/>
    <lineage>
        <taxon>Bacteria</taxon>
        <taxon>Pseudomonadati</taxon>
        <taxon>Thermodesulfobacteriota</taxon>
        <taxon>Desulfuromonadia</taxon>
        <taxon>Desulfuromonadales</taxon>
        <taxon>Syntrophotaleaceae</taxon>
        <taxon>Syntrophotalea</taxon>
    </lineage>
</organism>
<gene>
    <name evidence="11" type="primary">yjeE</name>
    <name evidence="11" type="ordered locus">Pcar_1005</name>
</gene>
<evidence type="ECO:0000256" key="7">
    <source>
        <dbReference type="ARBA" id="ARBA00022741"/>
    </source>
</evidence>
<reference evidence="12" key="1">
    <citation type="submission" date="2005-10" db="EMBL/GenBank/DDBJ databases">
        <title>Complete sequence of Pelobacter carbinolicus DSM 2380.</title>
        <authorList>
            <person name="Copeland A."/>
            <person name="Lucas S."/>
            <person name="Lapidus A."/>
            <person name="Barry K."/>
            <person name="Detter J.C."/>
            <person name="Glavina T."/>
            <person name="Hammon N."/>
            <person name="Israni S."/>
            <person name="Pitluck S."/>
            <person name="Chertkov O."/>
            <person name="Schmutz J."/>
            <person name="Larimer F."/>
            <person name="Land M."/>
            <person name="Kyrpides N."/>
            <person name="Ivanova N."/>
            <person name="Richardson P."/>
        </authorList>
    </citation>
    <scope>NUCLEOTIDE SEQUENCE [LARGE SCALE GENOMIC DNA]</scope>
    <source>
        <strain evidence="12">DSM 2380 / NBRC 103641 / GraBd1</strain>
    </source>
</reference>
<dbReference type="Proteomes" id="UP000002534">
    <property type="component" value="Chromosome"/>
</dbReference>
<dbReference type="SUPFAM" id="SSF52540">
    <property type="entry name" value="P-loop containing nucleoside triphosphate hydrolases"/>
    <property type="match status" value="1"/>
</dbReference>
<dbReference type="GO" id="GO:0005737">
    <property type="term" value="C:cytoplasm"/>
    <property type="evidence" value="ECO:0007669"/>
    <property type="project" value="UniProtKB-SubCell"/>
</dbReference>
<dbReference type="EMBL" id="CP000142">
    <property type="protein sequence ID" value="ABA88256.1"/>
    <property type="molecule type" value="Genomic_DNA"/>
</dbReference>
<keyword evidence="4" id="KW-0963">Cytoplasm</keyword>